<organism evidence="3 4">
    <name type="scientific">Allotamlana fucoidanivorans</name>
    <dbReference type="NCBI Taxonomy" id="2583814"/>
    <lineage>
        <taxon>Bacteria</taxon>
        <taxon>Pseudomonadati</taxon>
        <taxon>Bacteroidota</taxon>
        <taxon>Flavobacteriia</taxon>
        <taxon>Flavobacteriales</taxon>
        <taxon>Flavobacteriaceae</taxon>
        <taxon>Allotamlana</taxon>
    </lineage>
</organism>
<dbReference type="OrthoDB" id="9790815at2"/>
<dbReference type="PANTHER" id="PTHR30344">
    <property type="entry name" value="6-PHOSPHOGLUCONOLACTONASE-RELATED"/>
    <property type="match status" value="1"/>
</dbReference>
<comment type="similarity">
    <text evidence="1">Belongs to the cycloisomerase 2 family.</text>
</comment>
<keyword evidence="4" id="KW-1185">Reference proteome</keyword>
<dbReference type="Pfam" id="PF10282">
    <property type="entry name" value="Lactonase"/>
    <property type="match status" value="1"/>
</dbReference>
<dbReference type="InterPro" id="IPR015943">
    <property type="entry name" value="WD40/YVTN_repeat-like_dom_sf"/>
</dbReference>
<keyword evidence="2" id="KW-0313">Glucose metabolism</keyword>
<evidence type="ECO:0000313" key="3">
    <source>
        <dbReference type="EMBL" id="TNJ45289.1"/>
    </source>
</evidence>
<dbReference type="GO" id="GO:0005829">
    <property type="term" value="C:cytosol"/>
    <property type="evidence" value="ECO:0007669"/>
    <property type="project" value="TreeGrafter"/>
</dbReference>
<name>A0A5C4SMI6_9FLAO</name>
<accession>A0A5C4SMI6</accession>
<reference evidence="3 4" key="1">
    <citation type="submission" date="2019-05" db="EMBL/GenBank/DDBJ databases">
        <title>Tamlana fucoidanivorans sp. nov., isolated from the surface of algae collected from Fujian province in China.</title>
        <authorList>
            <person name="Li J."/>
        </authorList>
    </citation>
    <scope>NUCLEOTIDE SEQUENCE [LARGE SCALE GENOMIC DNA]</scope>
    <source>
        <strain evidence="3 4">CW2-9</strain>
    </source>
</reference>
<dbReference type="GO" id="GO:0017057">
    <property type="term" value="F:6-phosphogluconolactonase activity"/>
    <property type="evidence" value="ECO:0007669"/>
    <property type="project" value="TreeGrafter"/>
</dbReference>
<evidence type="ECO:0000256" key="1">
    <source>
        <dbReference type="ARBA" id="ARBA00005564"/>
    </source>
</evidence>
<proteinExistence type="inferred from homology"/>
<comment type="caution">
    <text evidence="3">The sequence shown here is derived from an EMBL/GenBank/DDBJ whole genome shotgun (WGS) entry which is preliminary data.</text>
</comment>
<protein>
    <submittedName>
        <fullName evidence="3">Lactonase family protein</fullName>
    </submittedName>
</protein>
<dbReference type="PANTHER" id="PTHR30344:SF1">
    <property type="entry name" value="6-PHOSPHOGLUCONOLACTONASE"/>
    <property type="match status" value="1"/>
</dbReference>
<dbReference type="SUPFAM" id="SSF51004">
    <property type="entry name" value="C-terminal (heme d1) domain of cytochrome cd1-nitrite reductase"/>
    <property type="match status" value="1"/>
</dbReference>
<dbReference type="Gene3D" id="2.130.10.10">
    <property type="entry name" value="YVTN repeat-like/Quinoprotein amine dehydrogenase"/>
    <property type="match status" value="1"/>
</dbReference>
<dbReference type="RefSeq" id="WP_139695785.1">
    <property type="nucleotide sequence ID" value="NZ_CP074074.1"/>
</dbReference>
<dbReference type="InterPro" id="IPR011048">
    <property type="entry name" value="Haem_d1_sf"/>
</dbReference>
<dbReference type="EMBL" id="VDCS01000005">
    <property type="protein sequence ID" value="TNJ45289.1"/>
    <property type="molecule type" value="Genomic_DNA"/>
</dbReference>
<gene>
    <name evidence="3" type="ORF">FGF67_06150</name>
</gene>
<evidence type="ECO:0000256" key="2">
    <source>
        <dbReference type="ARBA" id="ARBA00022526"/>
    </source>
</evidence>
<dbReference type="AlphaFoldDB" id="A0A5C4SMI6"/>
<sequence>MTTKLVHSFILSFVFLTSNSQDIPLYIGTYTSGNSEGIYKMTFNTKTGVLHDLQLAVKAENPSFLAFSPKKNYLYAVGEGQTSAVMAFKMKPDGYLQHINTENSEGKGPCHISINQEGNLAVVSNYGGGTVSFLPINTNGALSEASQVFNHNTETEKAHAHSAKFFKNDIYVADLGRNALYQYQLKDTKYQLKSDSLIETTGNPGPRHFEITKDGQFIYIINEYGGSITSIKKIGNGFKMIDYDSTLDPDFKGKNKCADIHLSHDERFLYGSNRGENTIAVFKRDTKTGEIDKIQSISVHGDWPRNFTLDPTGNFLLVANKLSENIAVYSIDKNSGQLTFLHDVKVPTPVCLLF</sequence>
<dbReference type="InterPro" id="IPR019405">
    <property type="entry name" value="Lactonase_7-beta_prop"/>
</dbReference>
<evidence type="ECO:0000313" key="4">
    <source>
        <dbReference type="Proteomes" id="UP000308713"/>
    </source>
</evidence>
<dbReference type="InterPro" id="IPR050282">
    <property type="entry name" value="Cycloisomerase_2"/>
</dbReference>
<dbReference type="GO" id="GO:0006006">
    <property type="term" value="P:glucose metabolic process"/>
    <property type="evidence" value="ECO:0007669"/>
    <property type="project" value="UniProtKB-KW"/>
</dbReference>
<dbReference type="Proteomes" id="UP000308713">
    <property type="component" value="Unassembled WGS sequence"/>
</dbReference>
<keyword evidence="2" id="KW-0119">Carbohydrate metabolism</keyword>